<dbReference type="CDD" id="cd09911">
    <property type="entry name" value="Lin0431_like"/>
    <property type="match status" value="1"/>
</dbReference>
<proteinExistence type="predicted"/>
<organism evidence="2 3">
    <name type="scientific">Peptoniphilus olsenii</name>
    <dbReference type="NCBI Taxonomy" id="411570"/>
    <lineage>
        <taxon>Bacteria</taxon>
        <taxon>Bacillati</taxon>
        <taxon>Bacillota</taxon>
        <taxon>Tissierellia</taxon>
        <taxon>Tissierellales</taxon>
        <taxon>Peptoniphilaceae</taxon>
        <taxon>Peptoniphilus</taxon>
    </lineage>
</organism>
<gene>
    <name evidence="2" type="ORF">ABID14_000073</name>
</gene>
<evidence type="ECO:0000313" key="3">
    <source>
        <dbReference type="Proteomes" id="UP001549162"/>
    </source>
</evidence>
<protein>
    <recommendedName>
        <fullName evidence="4">NusG domain-containing protein</fullName>
    </recommendedName>
</protein>
<dbReference type="EMBL" id="JBEPMA010000001">
    <property type="protein sequence ID" value="MET3616453.1"/>
    <property type="molecule type" value="Genomic_DNA"/>
</dbReference>
<name>A0ABV2J6Q4_9FIRM</name>
<evidence type="ECO:0000256" key="1">
    <source>
        <dbReference type="SAM" id="Phobius"/>
    </source>
</evidence>
<keyword evidence="3" id="KW-1185">Reference proteome</keyword>
<dbReference type="Proteomes" id="UP001549162">
    <property type="component" value="Unassembled WGS sequence"/>
</dbReference>
<evidence type="ECO:0008006" key="4">
    <source>
        <dbReference type="Google" id="ProtNLM"/>
    </source>
</evidence>
<comment type="caution">
    <text evidence="2">The sequence shown here is derived from an EMBL/GenBank/DDBJ whole genome shotgun (WGS) entry which is preliminary data.</text>
</comment>
<keyword evidence="1" id="KW-0472">Membrane</keyword>
<accession>A0ABV2J6Q4</accession>
<evidence type="ECO:0000313" key="2">
    <source>
        <dbReference type="EMBL" id="MET3616453.1"/>
    </source>
</evidence>
<dbReference type="Gene3D" id="2.60.320.10">
    <property type="entry name" value="N-utilization substance G protein NusG, insert domain"/>
    <property type="match status" value="1"/>
</dbReference>
<keyword evidence="1" id="KW-1133">Transmembrane helix</keyword>
<dbReference type="InterPro" id="IPR038690">
    <property type="entry name" value="NusG_2_sf"/>
</dbReference>
<sequence length="129" mass="14906">MNKMKYGDYIVIFLIICISFSMYFLTTRKTNNIKNKAVQITINGQVYQTIDLNNNTKTIYINSEFGHNVIKLDKGFVFMFESDCNDQICVKMGKIKDVGDNIICLPNRLLVKIISNDDENSDEMDMILK</sequence>
<dbReference type="Pfam" id="PF07009">
    <property type="entry name" value="NusG_II"/>
    <property type="match status" value="1"/>
</dbReference>
<reference evidence="2 3" key="1">
    <citation type="submission" date="2024-06" db="EMBL/GenBank/DDBJ databases">
        <title>Genomic Encyclopedia of Type Strains, Phase IV (KMG-IV): sequencing the most valuable type-strain genomes for metagenomic binning, comparative biology and taxonomic classification.</title>
        <authorList>
            <person name="Goeker M."/>
        </authorList>
    </citation>
    <scope>NUCLEOTIDE SEQUENCE [LARGE SCALE GENOMIC DNA]</scope>
    <source>
        <strain evidence="2 3">DSM 21460</strain>
    </source>
</reference>
<keyword evidence="1" id="KW-0812">Transmembrane</keyword>
<feature type="transmembrane region" description="Helical" evidence="1">
    <location>
        <begin position="6"/>
        <end position="26"/>
    </location>
</feature>